<feature type="transmembrane region" description="Helical" evidence="3">
    <location>
        <begin position="80"/>
        <end position="99"/>
    </location>
</feature>
<comment type="catalytic activity">
    <reaction evidence="2">
        <text>2 GTP = 3',3'-c-di-GMP + 2 diphosphate</text>
        <dbReference type="Rhea" id="RHEA:24898"/>
        <dbReference type="ChEBI" id="CHEBI:33019"/>
        <dbReference type="ChEBI" id="CHEBI:37565"/>
        <dbReference type="ChEBI" id="CHEBI:58805"/>
        <dbReference type="EC" id="2.7.7.65"/>
    </reaction>
</comment>
<dbReference type="InterPro" id="IPR043128">
    <property type="entry name" value="Rev_trsase/Diguanyl_cyclase"/>
</dbReference>
<feature type="transmembrane region" description="Helical" evidence="3">
    <location>
        <begin position="138"/>
        <end position="161"/>
    </location>
</feature>
<proteinExistence type="predicted"/>
<dbReference type="PANTHER" id="PTHR45138">
    <property type="entry name" value="REGULATORY COMPONENTS OF SENSORY TRANSDUCTION SYSTEM"/>
    <property type="match status" value="1"/>
</dbReference>
<dbReference type="SMART" id="SM00267">
    <property type="entry name" value="GGDEF"/>
    <property type="match status" value="1"/>
</dbReference>
<keyword evidence="3" id="KW-0812">Transmembrane</keyword>
<dbReference type="RefSeq" id="WP_380686923.1">
    <property type="nucleotide sequence ID" value="NZ_JBHRSS010000003.1"/>
</dbReference>
<evidence type="ECO:0000313" key="5">
    <source>
        <dbReference type="EMBL" id="MFC3103161.1"/>
    </source>
</evidence>
<dbReference type="SUPFAM" id="SSF55073">
    <property type="entry name" value="Nucleotide cyclase"/>
    <property type="match status" value="1"/>
</dbReference>
<feature type="domain" description="GGDEF" evidence="4">
    <location>
        <begin position="213"/>
        <end position="348"/>
    </location>
</feature>
<keyword evidence="3" id="KW-1133">Transmembrane helix</keyword>
<comment type="caution">
    <text evidence="5">The sequence shown here is derived from an EMBL/GenBank/DDBJ whole genome shotgun (WGS) entry which is preliminary data.</text>
</comment>
<protein>
    <recommendedName>
        <fullName evidence="1">diguanylate cyclase</fullName>
        <ecNumber evidence="1">2.7.7.65</ecNumber>
    </recommendedName>
</protein>
<dbReference type="PANTHER" id="PTHR45138:SF9">
    <property type="entry name" value="DIGUANYLATE CYCLASE DGCM-RELATED"/>
    <property type="match status" value="1"/>
</dbReference>
<dbReference type="PROSITE" id="PS50887">
    <property type="entry name" value="GGDEF"/>
    <property type="match status" value="1"/>
</dbReference>
<dbReference type="EMBL" id="JBHRSS010000003">
    <property type="protein sequence ID" value="MFC3103161.1"/>
    <property type="molecule type" value="Genomic_DNA"/>
</dbReference>
<dbReference type="InterPro" id="IPR000160">
    <property type="entry name" value="GGDEF_dom"/>
</dbReference>
<organism evidence="5 6">
    <name type="scientific">Salinisphaera aquimarina</name>
    <dbReference type="NCBI Taxonomy" id="2094031"/>
    <lineage>
        <taxon>Bacteria</taxon>
        <taxon>Pseudomonadati</taxon>
        <taxon>Pseudomonadota</taxon>
        <taxon>Gammaproteobacteria</taxon>
        <taxon>Salinisphaerales</taxon>
        <taxon>Salinisphaeraceae</taxon>
        <taxon>Salinisphaera</taxon>
    </lineage>
</organism>
<dbReference type="InterPro" id="IPR050469">
    <property type="entry name" value="Diguanylate_Cyclase"/>
</dbReference>
<feature type="transmembrane region" description="Helical" evidence="3">
    <location>
        <begin position="57"/>
        <end position="74"/>
    </location>
</feature>
<accession>A0ABV7EMP7</accession>
<evidence type="ECO:0000256" key="1">
    <source>
        <dbReference type="ARBA" id="ARBA00012528"/>
    </source>
</evidence>
<evidence type="ECO:0000259" key="4">
    <source>
        <dbReference type="PROSITE" id="PS50887"/>
    </source>
</evidence>
<dbReference type="EC" id="2.7.7.65" evidence="1"/>
<dbReference type="InterPro" id="IPR029787">
    <property type="entry name" value="Nucleotide_cyclase"/>
</dbReference>
<feature type="transmembrane region" description="Helical" evidence="3">
    <location>
        <begin position="106"/>
        <end position="126"/>
    </location>
</feature>
<dbReference type="NCBIfam" id="TIGR00254">
    <property type="entry name" value="GGDEF"/>
    <property type="match status" value="1"/>
</dbReference>
<dbReference type="Gene3D" id="3.30.70.270">
    <property type="match status" value="1"/>
</dbReference>
<keyword evidence="6" id="KW-1185">Reference proteome</keyword>
<keyword evidence="3" id="KW-0472">Membrane</keyword>
<evidence type="ECO:0000313" key="6">
    <source>
        <dbReference type="Proteomes" id="UP001595462"/>
    </source>
</evidence>
<evidence type="ECO:0000256" key="3">
    <source>
        <dbReference type="SAM" id="Phobius"/>
    </source>
</evidence>
<sequence>MATASFALQATVAAVAAALNGVAWSAAITYIVGLSALVVIFFCVFRSGLNLRAKEPNLTFVQVLSPLLPALYLLCHIDSLPVRAGVLLTVIVPLLYGILDLSIRRFLAAALAYFVTYFAVFLLVGARNLDHYANPDEWIVLITLALLLVQIGFIGGFISGLRGSLRRKNQQLNAAMEKISDMAVRDELTGIYNRRRLMEVLQSEVARSARGDAQFSVCLFDLDDFKQINDSHGHPMGDQVLTACAQAVAGMIRSVDTFGRFGGEEFLLIMPMTHADAASIAGNRLRARIAGLQFLDDEGRAFNITASIGIATSSRDASRETGAILQRVDEALYAAKAAGRNCVKLANNHD</sequence>
<gene>
    <name evidence="5" type="ORF">ACFOSU_04575</name>
</gene>
<reference evidence="6" key="1">
    <citation type="journal article" date="2019" name="Int. J. Syst. Evol. Microbiol.">
        <title>The Global Catalogue of Microorganisms (GCM) 10K type strain sequencing project: providing services to taxonomists for standard genome sequencing and annotation.</title>
        <authorList>
            <consortium name="The Broad Institute Genomics Platform"/>
            <consortium name="The Broad Institute Genome Sequencing Center for Infectious Disease"/>
            <person name="Wu L."/>
            <person name="Ma J."/>
        </authorList>
    </citation>
    <scope>NUCLEOTIDE SEQUENCE [LARGE SCALE GENOMIC DNA]</scope>
    <source>
        <strain evidence="6">KCTC 52640</strain>
    </source>
</reference>
<evidence type="ECO:0000256" key="2">
    <source>
        <dbReference type="ARBA" id="ARBA00034247"/>
    </source>
</evidence>
<dbReference type="Pfam" id="PF00990">
    <property type="entry name" value="GGDEF"/>
    <property type="match status" value="1"/>
</dbReference>
<name>A0ABV7EMP7_9GAMM</name>
<feature type="transmembrane region" description="Helical" evidence="3">
    <location>
        <begin position="27"/>
        <end position="45"/>
    </location>
</feature>
<dbReference type="Proteomes" id="UP001595462">
    <property type="component" value="Unassembled WGS sequence"/>
</dbReference>
<dbReference type="CDD" id="cd01949">
    <property type="entry name" value="GGDEF"/>
    <property type="match status" value="1"/>
</dbReference>